<keyword evidence="9" id="KW-0418">Kinase</keyword>
<evidence type="ECO:0000256" key="4">
    <source>
        <dbReference type="ARBA" id="ARBA00022475"/>
    </source>
</evidence>
<dbReference type="InterPro" id="IPR035965">
    <property type="entry name" value="PAS-like_dom_sf"/>
</dbReference>
<organism evidence="20 21">
    <name type="scientific">Acidaminobacter hydrogenoformans DSM 2784</name>
    <dbReference type="NCBI Taxonomy" id="1120920"/>
    <lineage>
        <taxon>Bacteria</taxon>
        <taxon>Bacillati</taxon>
        <taxon>Bacillota</taxon>
        <taxon>Clostridia</taxon>
        <taxon>Peptostreptococcales</taxon>
        <taxon>Acidaminobacteraceae</taxon>
        <taxon>Acidaminobacter</taxon>
    </lineage>
</organism>
<dbReference type="PANTHER" id="PTHR42878:SF7">
    <property type="entry name" value="SENSOR HISTIDINE KINASE GLRK"/>
    <property type="match status" value="1"/>
</dbReference>
<dbReference type="Pfam" id="PF00989">
    <property type="entry name" value="PAS"/>
    <property type="match status" value="1"/>
</dbReference>
<evidence type="ECO:0000256" key="10">
    <source>
        <dbReference type="ARBA" id="ARBA00022840"/>
    </source>
</evidence>
<evidence type="ECO:0000313" key="21">
    <source>
        <dbReference type="Proteomes" id="UP000199208"/>
    </source>
</evidence>
<gene>
    <name evidence="20" type="ORF">SAMN03080599_01907</name>
</gene>
<dbReference type="InterPro" id="IPR029151">
    <property type="entry name" value="Sensor-like_sf"/>
</dbReference>
<dbReference type="GO" id="GO:0005886">
    <property type="term" value="C:plasma membrane"/>
    <property type="evidence" value="ECO:0007669"/>
    <property type="project" value="UniProtKB-SubCell"/>
</dbReference>
<evidence type="ECO:0000256" key="14">
    <source>
        <dbReference type="SAM" id="MobiDB-lite"/>
    </source>
</evidence>
<dbReference type="GO" id="GO:0030295">
    <property type="term" value="F:protein kinase activator activity"/>
    <property type="evidence" value="ECO:0007669"/>
    <property type="project" value="TreeGrafter"/>
</dbReference>
<reference evidence="20 21" key="1">
    <citation type="submission" date="2016-10" db="EMBL/GenBank/DDBJ databases">
        <authorList>
            <person name="de Groot N.N."/>
        </authorList>
    </citation>
    <scope>NUCLEOTIDE SEQUENCE [LARGE SCALE GENOMIC DNA]</scope>
    <source>
        <strain evidence="20 21">DSM 2784</strain>
    </source>
</reference>
<dbReference type="InterPro" id="IPR000014">
    <property type="entry name" value="PAS"/>
</dbReference>
<evidence type="ECO:0000256" key="15">
    <source>
        <dbReference type="SAM" id="Phobius"/>
    </source>
</evidence>
<dbReference type="EMBL" id="FMWL01000008">
    <property type="protein sequence ID" value="SCZ79702.1"/>
    <property type="molecule type" value="Genomic_DNA"/>
</dbReference>
<dbReference type="CDD" id="cd00130">
    <property type="entry name" value="PAS"/>
    <property type="match status" value="1"/>
</dbReference>
<evidence type="ECO:0000259" key="18">
    <source>
        <dbReference type="PROSITE" id="PS50113"/>
    </source>
</evidence>
<evidence type="ECO:0000259" key="17">
    <source>
        <dbReference type="PROSITE" id="PS50112"/>
    </source>
</evidence>
<evidence type="ECO:0000256" key="7">
    <source>
        <dbReference type="ARBA" id="ARBA00022692"/>
    </source>
</evidence>
<dbReference type="PROSITE" id="PS50109">
    <property type="entry name" value="HIS_KIN"/>
    <property type="match status" value="1"/>
</dbReference>
<keyword evidence="4" id="KW-1003">Cell membrane</keyword>
<keyword evidence="11 15" id="KW-1133">Transmembrane helix</keyword>
<evidence type="ECO:0000313" key="20">
    <source>
        <dbReference type="EMBL" id="SCZ79702.1"/>
    </source>
</evidence>
<dbReference type="CDD" id="cd00075">
    <property type="entry name" value="HATPase"/>
    <property type="match status" value="1"/>
</dbReference>
<dbReference type="Gene3D" id="1.10.287.130">
    <property type="match status" value="1"/>
</dbReference>
<evidence type="ECO:0000256" key="1">
    <source>
        <dbReference type="ARBA" id="ARBA00000085"/>
    </source>
</evidence>
<dbReference type="NCBIfam" id="TIGR00229">
    <property type="entry name" value="sensory_box"/>
    <property type="match status" value="1"/>
</dbReference>
<dbReference type="PROSITE" id="PS50885">
    <property type="entry name" value="HAMP"/>
    <property type="match status" value="1"/>
</dbReference>
<dbReference type="InterPro" id="IPR013767">
    <property type="entry name" value="PAS_fold"/>
</dbReference>
<keyword evidence="21" id="KW-1185">Reference proteome</keyword>
<dbReference type="GO" id="GO:0000155">
    <property type="term" value="F:phosphorelay sensor kinase activity"/>
    <property type="evidence" value="ECO:0007669"/>
    <property type="project" value="InterPro"/>
</dbReference>
<dbReference type="GO" id="GO:0005524">
    <property type="term" value="F:ATP binding"/>
    <property type="evidence" value="ECO:0007669"/>
    <property type="project" value="UniProtKB-KW"/>
</dbReference>
<evidence type="ECO:0000259" key="19">
    <source>
        <dbReference type="PROSITE" id="PS50885"/>
    </source>
</evidence>
<evidence type="ECO:0000256" key="6">
    <source>
        <dbReference type="ARBA" id="ARBA00022679"/>
    </source>
</evidence>
<dbReference type="STRING" id="1120920.SAMN03080599_01907"/>
<keyword evidence="13 15" id="KW-0472">Membrane</keyword>
<dbReference type="Gene3D" id="3.30.450.20">
    <property type="entry name" value="PAS domain"/>
    <property type="match status" value="2"/>
</dbReference>
<evidence type="ECO:0000256" key="11">
    <source>
        <dbReference type="ARBA" id="ARBA00022989"/>
    </source>
</evidence>
<keyword evidence="6" id="KW-0808">Transferase</keyword>
<dbReference type="Proteomes" id="UP000199208">
    <property type="component" value="Unassembled WGS sequence"/>
</dbReference>
<dbReference type="InterPro" id="IPR005467">
    <property type="entry name" value="His_kinase_dom"/>
</dbReference>
<protein>
    <recommendedName>
        <fullName evidence="3">histidine kinase</fullName>
        <ecNumber evidence="3">2.7.13.3</ecNumber>
    </recommendedName>
</protein>
<dbReference type="Pfam" id="PF02743">
    <property type="entry name" value="dCache_1"/>
    <property type="match status" value="1"/>
</dbReference>
<accession>A0A1G5S001</accession>
<proteinExistence type="predicted"/>
<sequence>MQFRSIKFRIPFIIIVFSTITVVVTGLLLQYIALKDLESGAAEKNQIIAGMVGNHIDQYVEDASSIVKTAGSFSSMSYGDLSKVESEIFRIYDNFDHFDLIFYMNADARMIFSKPTNENVKDRVYTDRNYYWEIIKEKREVSISPLLISSVLEMPHFIIAAPVYDLGDEPVGLIGAGIPLSNIQQVIHKTQQDFPGHIWLLDERGTIAVGPNEGALKSLEPIENYEVNAGGQQLDLKTLISRGETSSYSFTRAGTQYYGSVAFVASTGWTVIVEQDEAAFFKDLKDFNYKLTVVVAMVVMISLIIGWLMANRITAPVYGLVAQVRRMTRGADGALNPTEPTEPTEPPEPANLRSYPQAFDEIGELSAAFTEMRTQLRYHIEQLESAYQKENRLQEYLNNILYSVNNGILVVGQNREITLFNRAAEEMTGFSAEDRIGTSIDVFLEDLGLDLKAQMDQALDFGRTYKEIGASMQVEQGDRRYLRMGVSPVVDGAGETIGAVFLFRDVTRQVLMEDELRREDRIRAFGELSASIIHDIGNPLAGIANLIELVRSENCPEPLKDEVLNLLESEVSGLNSMVINFLEFTRSSGKTRTKEKLATMLENTLRLMQSEISEKQVDIKLSPMEDLPEIFVDKRAIKQVLFNLIRNAVQAVAPAAGGQIDIDAVVDLKTVRISIKDNGAGMDENQLEKLFQPFNTTREEGTGLGLFIAYNIIREHGGRIHANSEPGRGTEFVVVLPLEEGADV</sequence>
<dbReference type="SUPFAM" id="SSF55785">
    <property type="entry name" value="PYP-like sensor domain (PAS domain)"/>
    <property type="match status" value="1"/>
</dbReference>
<keyword evidence="10" id="KW-0067">ATP-binding</keyword>
<comment type="catalytic activity">
    <reaction evidence="1">
        <text>ATP + protein L-histidine = ADP + protein N-phospho-L-histidine.</text>
        <dbReference type="EC" id="2.7.13.3"/>
    </reaction>
</comment>
<dbReference type="InterPro" id="IPR036097">
    <property type="entry name" value="HisK_dim/P_sf"/>
</dbReference>
<feature type="domain" description="PAC" evidence="18">
    <location>
        <begin position="466"/>
        <end position="518"/>
    </location>
</feature>
<dbReference type="GO" id="GO:0000156">
    <property type="term" value="F:phosphorelay response regulator activity"/>
    <property type="evidence" value="ECO:0007669"/>
    <property type="project" value="TreeGrafter"/>
</dbReference>
<dbReference type="InterPro" id="IPR003660">
    <property type="entry name" value="HAMP_dom"/>
</dbReference>
<keyword evidence="5" id="KW-0597">Phosphoprotein</keyword>
<dbReference type="InterPro" id="IPR000700">
    <property type="entry name" value="PAS-assoc_C"/>
</dbReference>
<dbReference type="SUPFAM" id="SSF55874">
    <property type="entry name" value="ATPase domain of HSP90 chaperone/DNA topoisomerase II/histidine kinase"/>
    <property type="match status" value="1"/>
</dbReference>
<keyword evidence="8" id="KW-0547">Nucleotide-binding</keyword>
<dbReference type="SMART" id="SM00387">
    <property type="entry name" value="HATPase_c"/>
    <property type="match status" value="1"/>
</dbReference>
<dbReference type="InterPro" id="IPR050351">
    <property type="entry name" value="BphY/WalK/GraS-like"/>
</dbReference>
<dbReference type="SMART" id="SM00091">
    <property type="entry name" value="PAS"/>
    <property type="match status" value="1"/>
</dbReference>
<keyword evidence="7 15" id="KW-0812">Transmembrane</keyword>
<dbReference type="InterPro" id="IPR003661">
    <property type="entry name" value="HisK_dim/P_dom"/>
</dbReference>
<evidence type="ECO:0000259" key="16">
    <source>
        <dbReference type="PROSITE" id="PS50109"/>
    </source>
</evidence>
<dbReference type="CDD" id="cd18773">
    <property type="entry name" value="PDC1_HK_sensor"/>
    <property type="match status" value="1"/>
</dbReference>
<evidence type="ECO:0000256" key="5">
    <source>
        <dbReference type="ARBA" id="ARBA00022553"/>
    </source>
</evidence>
<feature type="transmembrane region" description="Helical" evidence="15">
    <location>
        <begin position="12"/>
        <end position="34"/>
    </location>
</feature>
<dbReference type="SMART" id="SM00388">
    <property type="entry name" value="HisKA"/>
    <property type="match status" value="1"/>
</dbReference>
<dbReference type="GO" id="GO:0006355">
    <property type="term" value="P:regulation of DNA-templated transcription"/>
    <property type="evidence" value="ECO:0007669"/>
    <property type="project" value="InterPro"/>
</dbReference>
<dbReference type="Pfam" id="PF02518">
    <property type="entry name" value="HATPase_c"/>
    <property type="match status" value="1"/>
</dbReference>
<evidence type="ECO:0000256" key="13">
    <source>
        <dbReference type="ARBA" id="ARBA00023136"/>
    </source>
</evidence>
<dbReference type="InterPro" id="IPR033479">
    <property type="entry name" value="dCache_1"/>
</dbReference>
<evidence type="ECO:0000256" key="2">
    <source>
        <dbReference type="ARBA" id="ARBA00004651"/>
    </source>
</evidence>
<dbReference type="CDD" id="cd00082">
    <property type="entry name" value="HisKA"/>
    <property type="match status" value="1"/>
</dbReference>
<dbReference type="AlphaFoldDB" id="A0A1G5S001"/>
<dbReference type="EC" id="2.7.13.3" evidence="3"/>
<dbReference type="SUPFAM" id="SSF103190">
    <property type="entry name" value="Sensory domain-like"/>
    <property type="match status" value="1"/>
</dbReference>
<dbReference type="GO" id="GO:0007234">
    <property type="term" value="P:osmosensory signaling via phosphorelay pathway"/>
    <property type="evidence" value="ECO:0007669"/>
    <property type="project" value="TreeGrafter"/>
</dbReference>
<dbReference type="Pfam" id="PF00512">
    <property type="entry name" value="HisKA"/>
    <property type="match status" value="1"/>
</dbReference>
<name>A0A1G5S001_9FIRM</name>
<evidence type="ECO:0000256" key="8">
    <source>
        <dbReference type="ARBA" id="ARBA00022741"/>
    </source>
</evidence>
<feature type="transmembrane region" description="Helical" evidence="15">
    <location>
        <begin position="291"/>
        <end position="310"/>
    </location>
</feature>
<feature type="region of interest" description="Disordered" evidence="14">
    <location>
        <begin position="331"/>
        <end position="352"/>
    </location>
</feature>
<comment type="subcellular location">
    <subcellularLocation>
        <location evidence="2">Cell membrane</location>
        <topology evidence="2">Multi-pass membrane protein</topology>
    </subcellularLocation>
</comment>
<dbReference type="PANTHER" id="PTHR42878">
    <property type="entry name" value="TWO-COMPONENT HISTIDINE KINASE"/>
    <property type="match status" value="1"/>
</dbReference>
<dbReference type="InterPro" id="IPR003594">
    <property type="entry name" value="HATPase_dom"/>
</dbReference>
<evidence type="ECO:0000256" key="12">
    <source>
        <dbReference type="ARBA" id="ARBA00023012"/>
    </source>
</evidence>
<feature type="domain" description="Histidine kinase" evidence="16">
    <location>
        <begin position="531"/>
        <end position="740"/>
    </location>
</feature>
<dbReference type="PRINTS" id="PR00344">
    <property type="entry name" value="BCTRLSENSOR"/>
</dbReference>
<dbReference type="SUPFAM" id="SSF47384">
    <property type="entry name" value="Homodimeric domain of signal transducing histidine kinase"/>
    <property type="match status" value="1"/>
</dbReference>
<dbReference type="InterPro" id="IPR004358">
    <property type="entry name" value="Sig_transdc_His_kin-like_C"/>
</dbReference>
<evidence type="ECO:0000256" key="3">
    <source>
        <dbReference type="ARBA" id="ARBA00012438"/>
    </source>
</evidence>
<dbReference type="PROSITE" id="PS50113">
    <property type="entry name" value="PAC"/>
    <property type="match status" value="1"/>
</dbReference>
<dbReference type="InterPro" id="IPR036890">
    <property type="entry name" value="HATPase_C_sf"/>
</dbReference>
<evidence type="ECO:0000256" key="9">
    <source>
        <dbReference type="ARBA" id="ARBA00022777"/>
    </source>
</evidence>
<dbReference type="RefSeq" id="WP_170829384.1">
    <property type="nucleotide sequence ID" value="NZ_FMWL01000008.1"/>
</dbReference>
<keyword evidence="12" id="KW-0902">Two-component regulatory system</keyword>
<dbReference type="Gene3D" id="6.10.340.10">
    <property type="match status" value="1"/>
</dbReference>
<feature type="domain" description="HAMP" evidence="19">
    <location>
        <begin position="360"/>
        <end position="381"/>
    </location>
</feature>
<feature type="domain" description="PAS" evidence="17">
    <location>
        <begin position="393"/>
        <end position="462"/>
    </location>
</feature>
<dbReference type="PROSITE" id="PS50112">
    <property type="entry name" value="PAS"/>
    <property type="match status" value="1"/>
</dbReference>
<dbReference type="Gene3D" id="3.30.565.10">
    <property type="entry name" value="Histidine kinase-like ATPase, C-terminal domain"/>
    <property type="match status" value="1"/>
</dbReference>